<evidence type="ECO:0000256" key="2">
    <source>
        <dbReference type="SAM" id="Phobius"/>
    </source>
</evidence>
<dbReference type="AlphaFoldDB" id="A0A9P7NDM6"/>
<feature type="compositionally biased region" description="Basic and acidic residues" evidence="1">
    <location>
        <begin position="309"/>
        <end position="319"/>
    </location>
</feature>
<evidence type="ECO:0000313" key="3">
    <source>
        <dbReference type="EMBL" id="KAG6013947.1"/>
    </source>
</evidence>
<feature type="compositionally biased region" description="Polar residues" evidence="1">
    <location>
        <begin position="12"/>
        <end position="29"/>
    </location>
</feature>
<dbReference type="Proteomes" id="UP000748025">
    <property type="component" value="Unassembled WGS sequence"/>
</dbReference>
<sequence length="350" mass="37950">MASPVPAPRQIASPSSALATPTPVANPSSVLASTTSARLPPLTTPWSNPLSCTWTYVVDHPSDTARPGAIAFLDLEPMPGDKTLSCYPNNMFSFGRTGVFSPGTCPGGWTTATLHTDDSTPATTTAICCSYGYTFSGSICKRSVATALAVPITYNTTAGTYHVLKDSTTTLYSAMLAVSSIQVQFNDDDRKRLGIETDSTDPGFSLSLGTRIGIAVGIGVFILFCIGLIYYALARRRRSKEGLTKDRLMRDLKSIYRRDPLDNGRYNNTLSMSIPSAGSYLVHEANEPPPAYDPQMRRPPSNGAANHSRPTDSEIRALNEQKAMIQQRLDELERLEATRNGPRTGSYPRR</sequence>
<name>A0A9P7NDM6_9HYPO</name>
<gene>
    <name evidence="3" type="ORF">E4U43_007037</name>
</gene>
<dbReference type="EMBL" id="SRPW01000521">
    <property type="protein sequence ID" value="KAG6013947.1"/>
    <property type="molecule type" value="Genomic_DNA"/>
</dbReference>
<evidence type="ECO:0000313" key="4">
    <source>
        <dbReference type="Proteomes" id="UP000748025"/>
    </source>
</evidence>
<feature type="region of interest" description="Disordered" evidence="1">
    <location>
        <begin position="1"/>
        <end position="29"/>
    </location>
</feature>
<feature type="compositionally biased region" description="Basic and acidic residues" evidence="1">
    <location>
        <begin position="328"/>
        <end position="337"/>
    </location>
</feature>
<feature type="transmembrane region" description="Helical" evidence="2">
    <location>
        <begin position="212"/>
        <end position="233"/>
    </location>
</feature>
<reference evidence="3" key="1">
    <citation type="journal article" date="2020" name="bioRxiv">
        <title>Whole genome comparisons of ergot fungi reveals the divergence and evolution of species within the genus Claviceps are the result of varying mechanisms driving genome evolution and host range expansion.</title>
        <authorList>
            <person name="Wyka S.A."/>
            <person name="Mondo S.J."/>
            <person name="Liu M."/>
            <person name="Dettman J."/>
            <person name="Nalam V."/>
            <person name="Broders K.D."/>
        </authorList>
    </citation>
    <scope>NUCLEOTIDE SEQUENCE</scope>
    <source>
        <strain evidence="3">CCC 602</strain>
    </source>
</reference>
<keyword evidence="2" id="KW-1133">Transmembrane helix</keyword>
<evidence type="ECO:0000256" key="1">
    <source>
        <dbReference type="SAM" id="MobiDB-lite"/>
    </source>
</evidence>
<accession>A0A9P7NDM6</accession>
<keyword evidence="2" id="KW-0812">Transmembrane</keyword>
<keyword evidence="2" id="KW-0472">Membrane</keyword>
<feature type="region of interest" description="Disordered" evidence="1">
    <location>
        <begin position="282"/>
        <end position="350"/>
    </location>
</feature>
<comment type="caution">
    <text evidence="3">The sequence shown here is derived from an EMBL/GenBank/DDBJ whole genome shotgun (WGS) entry which is preliminary data.</text>
</comment>
<keyword evidence="4" id="KW-1185">Reference proteome</keyword>
<proteinExistence type="predicted"/>
<organism evidence="3 4">
    <name type="scientific">Claviceps pusilla</name>
    <dbReference type="NCBI Taxonomy" id="123648"/>
    <lineage>
        <taxon>Eukaryota</taxon>
        <taxon>Fungi</taxon>
        <taxon>Dikarya</taxon>
        <taxon>Ascomycota</taxon>
        <taxon>Pezizomycotina</taxon>
        <taxon>Sordariomycetes</taxon>
        <taxon>Hypocreomycetidae</taxon>
        <taxon>Hypocreales</taxon>
        <taxon>Clavicipitaceae</taxon>
        <taxon>Claviceps</taxon>
    </lineage>
</organism>
<protein>
    <submittedName>
        <fullName evidence="3">Uncharacterized protein</fullName>
    </submittedName>
</protein>
<dbReference type="OrthoDB" id="4770059at2759"/>